<gene>
    <name evidence="1" type="ORF">C8N46_111115</name>
</gene>
<dbReference type="OrthoDB" id="1121857at2"/>
<sequence length="88" mass="9854">MANKRDLKKDLNNVFGDIIEVSLLWQAANPDADATKSEEIIDESIQSFDELIAETNKRGVENPKAHFRGIRQSLETKATDLVTKINAL</sequence>
<dbReference type="Proteomes" id="UP000244090">
    <property type="component" value="Unassembled WGS sequence"/>
</dbReference>
<protein>
    <submittedName>
        <fullName evidence="1">Uncharacterized protein</fullName>
    </submittedName>
</protein>
<dbReference type="EMBL" id="QBKT01000011">
    <property type="protein sequence ID" value="PTX59045.1"/>
    <property type="molecule type" value="Genomic_DNA"/>
</dbReference>
<organism evidence="1 2">
    <name type="scientific">Kordia periserrulae</name>
    <dbReference type="NCBI Taxonomy" id="701523"/>
    <lineage>
        <taxon>Bacteria</taxon>
        <taxon>Pseudomonadati</taxon>
        <taxon>Bacteroidota</taxon>
        <taxon>Flavobacteriia</taxon>
        <taxon>Flavobacteriales</taxon>
        <taxon>Flavobacteriaceae</taxon>
        <taxon>Kordia</taxon>
    </lineage>
</organism>
<accession>A0A2T6BSG9</accession>
<dbReference type="RefSeq" id="WP_108116562.1">
    <property type="nucleotide sequence ID" value="NZ_QBKT01000011.1"/>
</dbReference>
<evidence type="ECO:0000313" key="1">
    <source>
        <dbReference type="EMBL" id="PTX59045.1"/>
    </source>
</evidence>
<comment type="caution">
    <text evidence="1">The sequence shown here is derived from an EMBL/GenBank/DDBJ whole genome shotgun (WGS) entry which is preliminary data.</text>
</comment>
<name>A0A2T6BSG9_9FLAO</name>
<reference evidence="1 2" key="1">
    <citation type="submission" date="2018-04" db="EMBL/GenBank/DDBJ databases">
        <title>Genomic Encyclopedia of Archaeal and Bacterial Type Strains, Phase II (KMG-II): from individual species to whole genera.</title>
        <authorList>
            <person name="Goeker M."/>
        </authorList>
    </citation>
    <scope>NUCLEOTIDE SEQUENCE [LARGE SCALE GENOMIC DNA]</scope>
    <source>
        <strain evidence="1 2">DSM 25731</strain>
    </source>
</reference>
<evidence type="ECO:0000313" key="2">
    <source>
        <dbReference type="Proteomes" id="UP000244090"/>
    </source>
</evidence>
<dbReference type="AlphaFoldDB" id="A0A2T6BSG9"/>
<keyword evidence="2" id="KW-1185">Reference proteome</keyword>
<proteinExistence type="predicted"/>